<evidence type="ECO:0000259" key="10">
    <source>
        <dbReference type="PROSITE" id="PS50110"/>
    </source>
</evidence>
<dbReference type="AlphaFoldDB" id="A0A0A1W8V9"/>
<protein>
    <submittedName>
        <fullName evidence="11">C4-dicarboxylate transport transcriptional regulatory protein DctD</fullName>
    </submittedName>
</protein>
<sequence length="438" mass="48022">MSETLRVLLVDDDTVLRQALAQSFELAGIDVEAHGDPLAALAVISADFPGMVVSDIRMPGLDGIELSKRVAAIDAEIPVILMTGHGDVPMTVAALKQGVHDFVTKPFAADHLISSAERALEMRRLVLDNRRLRQAAEEAQGAYPLIGETPVMMRLRDTVRQVAQADVDVLVEGETGTGKELVALLLHRLSARRTRPFIAVDCAALPEAIAEDELFGQAHGRTPGRIAAAHRGTLFLDEVDSMAPALQGRMLRVVEEREVRAIGAEDPQLLDLRIVAAAKSDLARAVEEGRFRADLLYRLDAVRLRVPPLRERRADVPLLFAHFLREAAERFGRPVPMIDGSIQARLLSHDWPGNVREVRNYANRVALGLFGDAREAGDPLPLPERVEQFEGATIRAVLEEVAGDVRAALAVLGIPRKTFYDKVARHGIDLNAYRPNRA</sequence>
<feature type="domain" description="Response regulatory" evidence="10">
    <location>
        <begin position="6"/>
        <end position="120"/>
    </location>
</feature>
<dbReference type="GO" id="GO:0006355">
    <property type="term" value="P:regulation of DNA-templated transcription"/>
    <property type="evidence" value="ECO:0007669"/>
    <property type="project" value="InterPro"/>
</dbReference>
<dbReference type="Gene3D" id="1.10.8.60">
    <property type="match status" value="1"/>
</dbReference>
<evidence type="ECO:0000256" key="5">
    <source>
        <dbReference type="ARBA" id="ARBA00023015"/>
    </source>
</evidence>
<evidence type="ECO:0000313" key="11">
    <source>
        <dbReference type="EMBL" id="GAM01617.1"/>
    </source>
</evidence>
<dbReference type="InterPro" id="IPR003593">
    <property type="entry name" value="AAA+_ATPase"/>
</dbReference>
<dbReference type="GO" id="GO:0000160">
    <property type="term" value="P:phosphorelay signal transduction system"/>
    <property type="evidence" value="ECO:0007669"/>
    <property type="project" value="UniProtKB-KW"/>
</dbReference>
<keyword evidence="1 8" id="KW-0597">Phosphoprotein</keyword>
<dbReference type="OrthoDB" id="9154941at2"/>
<dbReference type="InterPro" id="IPR027417">
    <property type="entry name" value="P-loop_NTPase"/>
</dbReference>
<dbReference type="Proteomes" id="UP000032305">
    <property type="component" value="Unassembled WGS sequence"/>
</dbReference>
<reference evidence="11 12" key="1">
    <citation type="submission" date="2014-11" db="EMBL/GenBank/DDBJ databases">
        <title>Whole genome shotgun sequence of Sphingomonas parapaucimobilis NBRC 15100.</title>
        <authorList>
            <person name="Katano-Makiyama Y."/>
            <person name="Hosoyama A."/>
            <person name="Hashimoto M."/>
            <person name="Hosoyama Y."/>
            <person name="Noguchi M."/>
            <person name="Numata M."/>
            <person name="Tsuchikane K."/>
            <person name="Hirakata S."/>
            <person name="Uohara A."/>
            <person name="Shimodaira J."/>
            <person name="Ohji S."/>
            <person name="Ichikawa N."/>
            <person name="Kimura A."/>
            <person name="Yamazoe A."/>
            <person name="Fujita N."/>
        </authorList>
    </citation>
    <scope>NUCLEOTIDE SEQUENCE [LARGE SCALE GENOMIC DNA]</scope>
    <source>
        <strain evidence="11 12">NBRC 15100</strain>
    </source>
</reference>
<dbReference type="PROSITE" id="PS00675">
    <property type="entry name" value="SIGMA54_INTERACT_1"/>
    <property type="match status" value="1"/>
</dbReference>
<dbReference type="FunFam" id="3.40.50.300:FF:000006">
    <property type="entry name" value="DNA-binding transcriptional regulator NtrC"/>
    <property type="match status" value="1"/>
</dbReference>
<evidence type="ECO:0000313" key="12">
    <source>
        <dbReference type="Proteomes" id="UP000032305"/>
    </source>
</evidence>
<dbReference type="PANTHER" id="PTHR32071">
    <property type="entry name" value="TRANSCRIPTIONAL REGULATORY PROTEIN"/>
    <property type="match status" value="1"/>
</dbReference>
<dbReference type="InterPro" id="IPR058031">
    <property type="entry name" value="AAA_lid_NorR"/>
</dbReference>
<gene>
    <name evidence="11" type="primary">dctD</name>
    <name evidence="11" type="ORF">SP5_067_00300</name>
</gene>
<evidence type="ECO:0000256" key="3">
    <source>
        <dbReference type="ARBA" id="ARBA00022840"/>
    </source>
</evidence>
<dbReference type="SUPFAM" id="SSF52172">
    <property type="entry name" value="CheY-like"/>
    <property type="match status" value="1"/>
</dbReference>
<evidence type="ECO:0000256" key="1">
    <source>
        <dbReference type="ARBA" id="ARBA00022553"/>
    </source>
</evidence>
<dbReference type="CDD" id="cd00009">
    <property type="entry name" value="AAA"/>
    <property type="match status" value="1"/>
</dbReference>
<dbReference type="InterPro" id="IPR011006">
    <property type="entry name" value="CheY-like_superfamily"/>
</dbReference>
<evidence type="ECO:0000256" key="8">
    <source>
        <dbReference type="PROSITE-ProRule" id="PRU00169"/>
    </source>
</evidence>
<name>A0A0A1W8V9_9SPHN</name>
<dbReference type="SUPFAM" id="SSF52540">
    <property type="entry name" value="P-loop containing nucleoside triphosphate hydrolases"/>
    <property type="match status" value="1"/>
</dbReference>
<keyword evidence="6" id="KW-0010">Activator</keyword>
<dbReference type="SMART" id="SM00382">
    <property type="entry name" value="AAA"/>
    <property type="match status" value="1"/>
</dbReference>
<dbReference type="InterPro" id="IPR025662">
    <property type="entry name" value="Sigma_54_int_dom_ATP-bd_1"/>
</dbReference>
<dbReference type="Gene3D" id="3.40.50.300">
    <property type="entry name" value="P-loop containing nucleotide triphosphate hydrolases"/>
    <property type="match status" value="1"/>
</dbReference>
<dbReference type="FunFam" id="3.40.50.2300:FF:000018">
    <property type="entry name" value="DNA-binding transcriptional regulator NtrC"/>
    <property type="match status" value="1"/>
</dbReference>
<dbReference type="Pfam" id="PF00158">
    <property type="entry name" value="Sigma54_activat"/>
    <property type="match status" value="1"/>
</dbReference>
<dbReference type="InterPro" id="IPR009057">
    <property type="entry name" value="Homeodomain-like_sf"/>
</dbReference>
<proteinExistence type="predicted"/>
<evidence type="ECO:0000259" key="9">
    <source>
        <dbReference type="PROSITE" id="PS50045"/>
    </source>
</evidence>
<keyword evidence="5" id="KW-0805">Transcription regulation</keyword>
<accession>A0A0A1W8V9</accession>
<dbReference type="RefSeq" id="WP_042488646.1">
    <property type="nucleotide sequence ID" value="NZ_BBPI01000067.1"/>
</dbReference>
<keyword evidence="2" id="KW-0547">Nucleotide-binding</keyword>
<dbReference type="SMART" id="SM00448">
    <property type="entry name" value="REC"/>
    <property type="match status" value="1"/>
</dbReference>
<dbReference type="Pfam" id="PF00072">
    <property type="entry name" value="Response_reg"/>
    <property type="match status" value="1"/>
</dbReference>
<dbReference type="Pfam" id="PF25601">
    <property type="entry name" value="AAA_lid_14"/>
    <property type="match status" value="1"/>
</dbReference>
<keyword evidence="7" id="KW-0804">Transcription</keyword>
<dbReference type="Gene3D" id="1.10.10.60">
    <property type="entry name" value="Homeodomain-like"/>
    <property type="match status" value="1"/>
</dbReference>
<keyword evidence="4" id="KW-0902">Two-component regulatory system</keyword>
<organism evidence="11 12">
    <name type="scientific">Sphingomonas parapaucimobilis NBRC 15100</name>
    <dbReference type="NCBI Taxonomy" id="1219049"/>
    <lineage>
        <taxon>Bacteria</taxon>
        <taxon>Pseudomonadati</taxon>
        <taxon>Pseudomonadota</taxon>
        <taxon>Alphaproteobacteria</taxon>
        <taxon>Sphingomonadales</taxon>
        <taxon>Sphingomonadaceae</taxon>
        <taxon>Sphingomonas</taxon>
    </lineage>
</organism>
<evidence type="ECO:0000256" key="2">
    <source>
        <dbReference type="ARBA" id="ARBA00022741"/>
    </source>
</evidence>
<evidence type="ECO:0000256" key="6">
    <source>
        <dbReference type="ARBA" id="ARBA00023159"/>
    </source>
</evidence>
<feature type="domain" description="Sigma-54 factor interaction" evidence="9">
    <location>
        <begin position="145"/>
        <end position="367"/>
    </location>
</feature>
<dbReference type="eggNOG" id="COG2204">
    <property type="taxonomic scope" value="Bacteria"/>
</dbReference>
<evidence type="ECO:0000256" key="4">
    <source>
        <dbReference type="ARBA" id="ARBA00023012"/>
    </source>
</evidence>
<keyword evidence="3" id="KW-0067">ATP-binding</keyword>
<feature type="modified residue" description="4-aspartylphosphate" evidence="8">
    <location>
        <position position="55"/>
    </location>
</feature>
<evidence type="ECO:0000256" key="7">
    <source>
        <dbReference type="ARBA" id="ARBA00023163"/>
    </source>
</evidence>
<dbReference type="InterPro" id="IPR002078">
    <property type="entry name" value="Sigma_54_int"/>
</dbReference>
<dbReference type="InterPro" id="IPR001789">
    <property type="entry name" value="Sig_transdc_resp-reg_receiver"/>
</dbReference>
<comment type="caution">
    <text evidence="11">The sequence shown here is derived from an EMBL/GenBank/DDBJ whole genome shotgun (WGS) entry which is preliminary data.</text>
</comment>
<dbReference type="Gene3D" id="3.40.50.2300">
    <property type="match status" value="1"/>
</dbReference>
<dbReference type="GO" id="GO:0005524">
    <property type="term" value="F:ATP binding"/>
    <property type="evidence" value="ECO:0007669"/>
    <property type="project" value="UniProtKB-KW"/>
</dbReference>
<dbReference type="SUPFAM" id="SSF46689">
    <property type="entry name" value="Homeodomain-like"/>
    <property type="match status" value="1"/>
</dbReference>
<keyword evidence="12" id="KW-1185">Reference proteome</keyword>
<dbReference type="EMBL" id="BBPI01000067">
    <property type="protein sequence ID" value="GAM01617.1"/>
    <property type="molecule type" value="Genomic_DNA"/>
</dbReference>
<dbReference type="CDD" id="cd17549">
    <property type="entry name" value="REC_DctD-like"/>
    <property type="match status" value="1"/>
</dbReference>
<dbReference type="PANTHER" id="PTHR32071:SF57">
    <property type="entry name" value="C4-DICARBOXYLATE TRANSPORT TRANSCRIPTIONAL REGULATORY PROTEIN DCTD"/>
    <property type="match status" value="1"/>
</dbReference>
<dbReference type="PROSITE" id="PS50045">
    <property type="entry name" value="SIGMA54_INTERACT_4"/>
    <property type="match status" value="1"/>
</dbReference>
<dbReference type="PROSITE" id="PS50110">
    <property type="entry name" value="RESPONSE_REGULATORY"/>
    <property type="match status" value="1"/>
</dbReference>